<name>A0AAD8YNX0_9TELE</name>
<reference evidence="1" key="1">
    <citation type="submission" date="2023-03" db="EMBL/GenBank/DDBJ databases">
        <title>Electrophorus voltai genome.</title>
        <authorList>
            <person name="Bian C."/>
        </authorList>
    </citation>
    <scope>NUCLEOTIDE SEQUENCE</scope>
    <source>
        <strain evidence="1">CB-2022</strain>
        <tissue evidence="1">Muscle</tissue>
    </source>
</reference>
<dbReference type="AlphaFoldDB" id="A0AAD8YNX0"/>
<gene>
    <name evidence="1" type="ORF">P4O66_021154</name>
</gene>
<proteinExistence type="predicted"/>
<protein>
    <submittedName>
        <fullName evidence="1">Uncharacterized protein</fullName>
    </submittedName>
</protein>
<feature type="non-terminal residue" evidence="1">
    <location>
        <position position="1"/>
    </location>
</feature>
<dbReference type="EMBL" id="JAROKS010000512">
    <property type="protein sequence ID" value="KAK1784132.1"/>
    <property type="molecule type" value="Genomic_DNA"/>
</dbReference>
<evidence type="ECO:0000313" key="1">
    <source>
        <dbReference type="EMBL" id="KAK1784132.1"/>
    </source>
</evidence>
<comment type="caution">
    <text evidence="1">The sequence shown here is derived from an EMBL/GenBank/DDBJ whole genome shotgun (WGS) entry which is preliminary data.</text>
</comment>
<dbReference type="Proteomes" id="UP001239994">
    <property type="component" value="Unassembled WGS sequence"/>
</dbReference>
<organism evidence="1 2">
    <name type="scientific">Electrophorus voltai</name>
    <dbReference type="NCBI Taxonomy" id="2609070"/>
    <lineage>
        <taxon>Eukaryota</taxon>
        <taxon>Metazoa</taxon>
        <taxon>Chordata</taxon>
        <taxon>Craniata</taxon>
        <taxon>Vertebrata</taxon>
        <taxon>Euteleostomi</taxon>
        <taxon>Actinopterygii</taxon>
        <taxon>Neopterygii</taxon>
        <taxon>Teleostei</taxon>
        <taxon>Ostariophysi</taxon>
        <taxon>Gymnotiformes</taxon>
        <taxon>Gymnotoidei</taxon>
        <taxon>Gymnotidae</taxon>
        <taxon>Electrophorus</taxon>
    </lineage>
</organism>
<evidence type="ECO:0000313" key="2">
    <source>
        <dbReference type="Proteomes" id="UP001239994"/>
    </source>
</evidence>
<keyword evidence="2" id="KW-1185">Reference proteome</keyword>
<sequence length="229" mass="26589">MLCIRWYTKESIGQIKYTEPLAIWWDLRENGVRVWNFWGSRVYCRVDSLQILHKSPFISPWLLNWENWNLKMAHERTERTVAACLSEVTDGYDLYRSARTKQRHSVAPASPALKRVNKDTKPGVDTKQSVIFPLGPREHEWLVKCAAGQQDKSASFCSRTSSWQRRETSFLASQYFTGLLNKETVKWCARSFFFHSKVGQGLTLTSRARRLHPTTHGCYSQPRISPECS</sequence>
<accession>A0AAD8YNX0</accession>